<evidence type="ECO:0000256" key="1">
    <source>
        <dbReference type="SAM" id="SignalP"/>
    </source>
</evidence>
<organism evidence="3 4">
    <name type="scientific">Brevibacillus choshinensis</name>
    <dbReference type="NCBI Taxonomy" id="54911"/>
    <lineage>
        <taxon>Bacteria</taxon>
        <taxon>Bacillati</taxon>
        <taxon>Bacillota</taxon>
        <taxon>Bacilli</taxon>
        <taxon>Bacillales</taxon>
        <taxon>Paenibacillaceae</taxon>
        <taxon>Brevibacillus</taxon>
    </lineage>
</organism>
<dbReference type="SMART" id="SM00635">
    <property type="entry name" value="BID_2"/>
    <property type="match status" value="4"/>
</dbReference>
<dbReference type="Gene3D" id="2.60.40.1080">
    <property type="match status" value="4"/>
</dbReference>
<dbReference type="InterPro" id="IPR003343">
    <property type="entry name" value="Big_2"/>
</dbReference>
<accession>A0ABX7FRV9</accession>
<dbReference type="SUPFAM" id="SSF49373">
    <property type="entry name" value="Invasin/intimin cell-adhesion fragments"/>
    <property type="match status" value="4"/>
</dbReference>
<sequence>MKRHWQKAMLAAVVAFGVALAGAGHGSAHAKAAASDTVQKKITKLSADAKAVKLKKEGTQQLALTVSYSDKTTEDITKNADWSTADSEIATVEAGLVTATGSGKTKIKASYGGKSVTIPVEIEGISKLAVDQKKLALSVGATKQVVANATYSDKSTAAVTEGAEWATADSEIATVEKGLVTAVGSGKTKITVTYGGKSVSLPVEVDVISKLQLDQKKVYVRPGATQTLKLTASLTNGDKVDVTEKAEWTTSDEKVVTVAGGVVTGVGPGKAKLTVKYGGKSVTVPVEAAVLSKLETDLKKVTLKAGETKALKAFVTYSDKTKEEITEKADWTSVNQAVATVEAGKITAVKAGRTTVIATFNGKLVNVQVTVQ</sequence>
<name>A0ABX7FRV9_BRECH</name>
<keyword evidence="4" id="KW-1185">Reference proteome</keyword>
<keyword evidence="1" id="KW-0732">Signal</keyword>
<dbReference type="Pfam" id="PF02368">
    <property type="entry name" value="Big_2"/>
    <property type="match status" value="3"/>
</dbReference>
<dbReference type="RefSeq" id="WP_203355372.1">
    <property type="nucleotide sequence ID" value="NZ_CP069127.1"/>
</dbReference>
<feature type="domain" description="BIG2" evidence="2">
    <location>
        <begin position="41"/>
        <end position="121"/>
    </location>
</feature>
<proteinExistence type="predicted"/>
<reference evidence="3 4" key="1">
    <citation type="submission" date="2021-01" db="EMBL/GenBank/DDBJ databases">
        <title>Identification of strong promoters based on the transcriptome of Brevibacillus choshinensis.</title>
        <authorList>
            <person name="Yao D."/>
            <person name="Zhang K."/>
            <person name="Wu J."/>
        </authorList>
    </citation>
    <scope>NUCLEOTIDE SEQUENCE [LARGE SCALE GENOMIC DNA]</scope>
    <source>
        <strain evidence="3 4">HPD31-SP3</strain>
    </source>
</reference>
<feature type="domain" description="BIG2" evidence="2">
    <location>
        <begin position="290"/>
        <end position="370"/>
    </location>
</feature>
<feature type="signal peptide" evidence="1">
    <location>
        <begin position="1"/>
        <end position="30"/>
    </location>
</feature>
<evidence type="ECO:0000313" key="4">
    <source>
        <dbReference type="Proteomes" id="UP000596248"/>
    </source>
</evidence>
<feature type="chain" id="PRO_5046051725" evidence="1">
    <location>
        <begin position="31"/>
        <end position="372"/>
    </location>
</feature>
<evidence type="ECO:0000313" key="3">
    <source>
        <dbReference type="EMBL" id="QRG68367.1"/>
    </source>
</evidence>
<feature type="domain" description="BIG2" evidence="2">
    <location>
        <begin position="207"/>
        <end position="287"/>
    </location>
</feature>
<evidence type="ECO:0000259" key="2">
    <source>
        <dbReference type="SMART" id="SM00635"/>
    </source>
</evidence>
<protein>
    <submittedName>
        <fullName evidence="3">Ig-like domain-containing protein</fullName>
    </submittedName>
</protein>
<gene>
    <name evidence="3" type="ORF">JNE38_04120</name>
</gene>
<dbReference type="EMBL" id="CP069127">
    <property type="protein sequence ID" value="QRG68367.1"/>
    <property type="molecule type" value="Genomic_DNA"/>
</dbReference>
<dbReference type="Proteomes" id="UP000596248">
    <property type="component" value="Chromosome"/>
</dbReference>
<dbReference type="InterPro" id="IPR008964">
    <property type="entry name" value="Invasin/intimin_cell_adhesion"/>
</dbReference>
<feature type="domain" description="BIG2" evidence="2">
    <location>
        <begin position="124"/>
        <end position="204"/>
    </location>
</feature>